<reference evidence="1" key="1">
    <citation type="submission" date="2018-02" db="EMBL/GenBank/DDBJ databases">
        <title>Rhizophora mucronata_Transcriptome.</title>
        <authorList>
            <person name="Meera S.P."/>
            <person name="Sreeshan A."/>
            <person name="Augustine A."/>
        </authorList>
    </citation>
    <scope>NUCLEOTIDE SEQUENCE</scope>
    <source>
        <tissue evidence="1">Leaf</tissue>
    </source>
</reference>
<organism evidence="1">
    <name type="scientific">Rhizophora mucronata</name>
    <name type="common">Asiatic mangrove</name>
    <dbReference type="NCBI Taxonomy" id="61149"/>
    <lineage>
        <taxon>Eukaryota</taxon>
        <taxon>Viridiplantae</taxon>
        <taxon>Streptophyta</taxon>
        <taxon>Embryophyta</taxon>
        <taxon>Tracheophyta</taxon>
        <taxon>Spermatophyta</taxon>
        <taxon>Magnoliopsida</taxon>
        <taxon>eudicotyledons</taxon>
        <taxon>Gunneridae</taxon>
        <taxon>Pentapetalae</taxon>
        <taxon>rosids</taxon>
        <taxon>fabids</taxon>
        <taxon>Malpighiales</taxon>
        <taxon>Rhizophoraceae</taxon>
        <taxon>Rhizophora</taxon>
    </lineage>
</organism>
<sequence>MYSNELHISYLVEMLFIPNTQVSTSQTRSNRASRKSTS</sequence>
<evidence type="ECO:0000313" key="1">
    <source>
        <dbReference type="EMBL" id="MBW90845.1"/>
    </source>
</evidence>
<accession>A0A2P2JBI1</accession>
<dbReference type="EMBL" id="GGEC01010362">
    <property type="protein sequence ID" value="MBW90845.1"/>
    <property type="molecule type" value="Transcribed_RNA"/>
</dbReference>
<proteinExistence type="predicted"/>
<name>A0A2P2JBI1_RHIMU</name>
<protein>
    <submittedName>
        <fullName evidence="1">Uncharacterized protein LOC105122724</fullName>
    </submittedName>
</protein>
<dbReference type="AlphaFoldDB" id="A0A2P2JBI1"/>